<sequence length="327" mass="32830">MDAIRLHAFGPPENLVLDEVPDPEPGLGQVLIAGRAHGVHLLDTTLRRGEPGPLPLPALPTIPGREVAGSVAAVGPGVDPAWIGRRVAAHLGAVPDGGGYARLVVAPLEVLHPIPDGLTEAAAVAMIGTGRMATIVLDAAQVGPGDRVVITAAAGGLGNLFVQAALRAGARVVALVGGRAKADRLAGLLPGTDAAALTIIDYRAEGWLERACTALGDGGATVALDGVGGGSGTAAASLLGSGGRLVSYGWASGAATAIPADAPYTVVPIVGPGAKPITDIYERQQRALALAAAGTWRPLIHEVPFAEVARAHRDLESRATTGKVVLV</sequence>
<dbReference type="SMART" id="SM00829">
    <property type="entry name" value="PKS_ER"/>
    <property type="match status" value="1"/>
</dbReference>
<organism evidence="4 5">
    <name type="scientific">Occultella aeris</name>
    <dbReference type="NCBI Taxonomy" id="2761496"/>
    <lineage>
        <taxon>Bacteria</taxon>
        <taxon>Bacillati</taxon>
        <taxon>Actinomycetota</taxon>
        <taxon>Actinomycetes</taxon>
        <taxon>Micrococcales</taxon>
        <taxon>Ruaniaceae</taxon>
        <taxon>Occultella</taxon>
    </lineage>
</organism>
<dbReference type="InterPro" id="IPR036291">
    <property type="entry name" value="NAD(P)-bd_dom_sf"/>
</dbReference>
<dbReference type="Pfam" id="PF13602">
    <property type="entry name" value="ADH_zinc_N_2"/>
    <property type="match status" value="1"/>
</dbReference>
<evidence type="ECO:0000313" key="5">
    <source>
        <dbReference type="Proteomes" id="UP000419743"/>
    </source>
</evidence>
<dbReference type="GO" id="GO:0070402">
    <property type="term" value="F:NADPH binding"/>
    <property type="evidence" value="ECO:0007669"/>
    <property type="project" value="TreeGrafter"/>
</dbReference>
<accession>A0A7M4DNM6</accession>
<gene>
    <name evidence="4" type="primary">qorA_3</name>
    <name evidence="4" type="ORF">HALOF300_03757</name>
</gene>
<dbReference type="InterPro" id="IPR011032">
    <property type="entry name" value="GroES-like_sf"/>
</dbReference>
<dbReference type="Gene3D" id="3.90.180.10">
    <property type="entry name" value="Medium-chain alcohol dehydrogenases, catalytic domain"/>
    <property type="match status" value="1"/>
</dbReference>
<proteinExistence type="predicted"/>
<evidence type="ECO:0000313" key="4">
    <source>
        <dbReference type="EMBL" id="VZO39057.1"/>
    </source>
</evidence>
<dbReference type="Proteomes" id="UP000419743">
    <property type="component" value="Unassembled WGS sequence"/>
</dbReference>
<keyword evidence="5" id="KW-1185">Reference proteome</keyword>
<protein>
    <submittedName>
        <fullName evidence="4">Quinone oxidoreductase 1</fullName>
        <ecNumber evidence="4">1.6.5.5</ecNumber>
    </submittedName>
</protein>
<dbReference type="Pfam" id="PF08240">
    <property type="entry name" value="ADH_N"/>
    <property type="match status" value="1"/>
</dbReference>
<feature type="domain" description="Enoyl reductase (ER)" evidence="3">
    <location>
        <begin position="10"/>
        <end position="326"/>
    </location>
</feature>
<keyword evidence="2 4" id="KW-0560">Oxidoreductase</keyword>
<evidence type="ECO:0000259" key="3">
    <source>
        <dbReference type="SMART" id="SM00829"/>
    </source>
</evidence>
<dbReference type="RefSeq" id="WP_156742407.1">
    <property type="nucleotide sequence ID" value="NZ_CACRYJ010000055.1"/>
</dbReference>
<dbReference type="SUPFAM" id="SSF50129">
    <property type="entry name" value="GroES-like"/>
    <property type="match status" value="1"/>
</dbReference>
<dbReference type="InterPro" id="IPR020843">
    <property type="entry name" value="ER"/>
</dbReference>
<dbReference type="PANTHER" id="PTHR48106">
    <property type="entry name" value="QUINONE OXIDOREDUCTASE PIG3-RELATED"/>
    <property type="match status" value="1"/>
</dbReference>
<dbReference type="SUPFAM" id="SSF51735">
    <property type="entry name" value="NAD(P)-binding Rossmann-fold domains"/>
    <property type="match status" value="1"/>
</dbReference>
<reference evidence="4 5" key="1">
    <citation type="submission" date="2019-11" db="EMBL/GenBank/DDBJ databases">
        <authorList>
            <person name="Criscuolo A."/>
        </authorList>
    </citation>
    <scope>NUCLEOTIDE SEQUENCE [LARGE SCALE GENOMIC DNA]</scope>
    <source>
        <strain evidence="4">CIP111667</strain>
    </source>
</reference>
<dbReference type="AlphaFoldDB" id="A0A7M4DNM6"/>
<comment type="caution">
    <text evidence="4">The sequence shown here is derived from an EMBL/GenBank/DDBJ whole genome shotgun (WGS) entry which is preliminary data.</text>
</comment>
<dbReference type="EC" id="1.6.5.5" evidence="4"/>
<dbReference type="GO" id="GO:0003960">
    <property type="term" value="F:quinone reductase (NADPH) activity"/>
    <property type="evidence" value="ECO:0007669"/>
    <property type="project" value="UniProtKB-EC"/>
</dbReference>
<dbReference type="EMBL" id="CACRYJ010000055">
    <property type="protein sequence ID" value="VZO39057.1"/>
    <property type="molecule type" value="Genomic_DNA"/>
</dbReference>
<keyword evidence="1" id="KW-0521">NADP</keyword>
<evidence type="ECO:0000256" key="2">
    <source>
        <dbReference type="ARBA" id="ARBA00023002"/>
    </source>
</evidence>
<evidence type="ECO:0000256" key="1">
    <source>
        <dbReference type="ARBA" id="ARBA00022857"/>
    </source>
</evidence>
<dbReference type="Gene3D" id="3.40.50.720">
    <property type="entry name" value="NAD(P)-binding Rossmann-like Domain"/>
    <property type="match status" value="1"/>
</dbReference>
<name>A0A7M4DNM6_9MICO</name>
<dbReference type="InterPro" id="IPR013154">
    <property type="entry name" value="ADH-like_N"/>
</dbReference>